<reference evidence="3 4" key="1">
    <citation type="submission" date="2019-05" db="EMBL/GenBank/DDBJ databases">
        <authorList>
            <person name="Zhou X."/>
        </authorList>
    </citation>
    <scope>NUCLEOTIDE SEQUENCE [LARGE SCALE GENOMIC DNA]</scope>
    <source>
        <strain evidence="3 4">DSM 432</strain>
    </source>
</reference>
<protein>
    <submittedName>
        <fullName evidence="3">DUF2147 domain-containing protein</fullName>
    </submittedName>
</protein>
<name>A0A6C1KG25_XANAU</name>
<dbReference type="Pfam" id="PF09917">
    <property type="entry name" value="DUF2147"/>
    <property type="match status" value="1"/>
</dbReference>
<comment type="caution">
    <text evidence="3">The sequence shown here is derived from an EMBL/GenBank/DDBJ whole genome shotgun (WGS) entry which is preliminary data.</text>
</comment>
<dbReference type="EMBL" id="VAUP01000022">
    <property type="protein sequence ID" value="TLX43229.1"/>
    <property type="molecule type" value="Genomic_DNA"/>
</dbReference>
<dbReference type="OrthoDB" id="9811671at2"/>
<organism evidence="3 4">
    <name type="scientific">Xanthobacter autotrophicus</name>
    <dbReference type="NCBI Taxonomy" id="280"/>
    <lineage>
        <taxon>Bacteria</taxon>
        <taxon>Pseudomonadati</taxon>
        <taxon>Pseudomonadota</taxon>
        <taxon>Alphaproteobacteria</taxon>
        <taxon>Hyphomicrobiales</taxon>
        <taxon>Xanthobacteraceae</taxon>
        <taxon>Xanthobacter</taxon>
    </lineage>
</organism>
<gene>
    <name evidence="3" type="ORF">FBQ73_11395</name>
</gene>
<feature type="chain" id="PRO_5025609043" evidence="1">
    <location>
        <begin position="37"/>
        <end position="137"/>
    </location>
</feature>
<accession>A0A6C1KG25</accession>
<feature type="signal peptide" evidence="1">
    <location>
        <begin position="1"/>
        <end position="36"/>
    </location>
</feature>
<evidence type="ECO:0000256" key="1">
    <source>
        <dbReference type="SAM" id="SignalP"/>
    </source>
</evidence>
<keyword evidence="1" id="KW-0732">Signal</keyword>
<dbReference type="AlphaFoldDB" id="A0A6C1KG25"/>
<evidence type="ECO:0000259" key="2">
    <source>
        <dbReference type="Pfam" id="PF09917"/>
    </source>
</evidence>
<evidence type="ECO:0000313" key="3">
    <source>
        <dbReference type="EMBL" id="TLX43229.1"/>
    </source>
</evidence>
<dbReference type="Proteomes" id="UP000305131">
    <property type="component" value="Unassembled WGS sequence"/>
</dbReference>
<dbReference type="InterPro" id="IPR019223">
    <property type="entry name" value="DUF2147"/>
</dbReference>
<proteinExistence type="predicted"/>
<dbReference type="PANTHER" id="PTHR36919">
    <property type="entry name" value="BLR1215 PROTEIN"/>
    <property type="match status" value="1"/>
</dbReference>
<dbReference type="PANTHER" id="PTHR36919:SF2">
    <property type="entry name" value="BLL6627 PROTEIN"/>
    <property type="match status" value="1"/>
</dbReference>
<dbReference type="GeneID" id="95774060"/>
<dbReference type="RefSeq" id="WP_138399583.1">
    <property type="nucleotide sequence ID" value="NZ_JBAFVI010000002.1"/>
</dbReference>
<feature type="domain" description="DUF2147" evidence="2">
    <location>
        <begin position="45"/>
        <end position="135"/>
    </location>
</feature>
<dbReference type="Gene3D" id="2.40.128.520">
    <property type="match status" value="1"/>
</dbReference>
<evidence type="ECO:0000313" key="4">
    <source>
        <dbReference type="Proteomes" id="UP000305131"/>
    </source>
</evidence>
<sequence>MKISVSDRARSLRVSALAAATCVGLLSLATAGVAHAADALGKFTRPSTGTVVNFYDCGGKLCGKIISVTNPKFQSTVGQLIVDGAESVGSGKWKGNLFDPDSNKTYKGSMTLSGDGLRLEGCVAAVLCSGETWRRTN</sequence>